<gene>
    <name evidence="9" type="ORF">SAMN04489716_1546</name>
</gene>
<keyword evidence="4 7" id="KW-0812">Transmembrane</keyword>
<evidence type="ECO:0000256" key="3">
    <source>
        <dbReference type="ARBA" id="ARBA00022475"/>
    </source>
</evidence>
<evidence type="ECO:0000256" key="4">
    <source>
        <dbReference type="ARBA" id="ARBA00022692"/>
    </source>
</evidence>
<feature type="transmembrane region" description="Helical" evidence="7">
    <location>
        <begin position="309"/>
        <end position="326"/>
    </location>
</feature>
<keyword evidence="2" id="KW-0813">Transport</keyword>
<feature type="transmembrane region" description="Helical" evidence="7">
    <location>
        <begin position="78"/>
        <end position="101"/>
    </location>
</feature>
<feature type="transmembrane region" description="Helical" evidence="7">
    <location>
        <begin position="44"/>
        <end position="66"/>
    </location>
</feature>
<dbReference type="InterPro" id="IPR036259">
    <property type="entry name" value="MFS_trans_sf"/>
</dbReference>
<comment type="subcellular location">
    <subcellularLocation>
        <location evidence="1">Cell membrane</location>
        <topology evidence="1">Multi-pass membrane protein</topology>
    </subcellularLocation>
</comment>
<dbReference type="SUPFAM" id="SSF103473">
    <property type="entry name" value="MFS general substrate transporter"/>
    <property type="match status" value="1"/>
</dbReference>
<accession>A0A1H1UTV7</accession>
<dbReference type="CDD" id="cd06173">
    <property type="entry name" value="MFS_MefA_like"/>
    <property type="match status" value="1"/>
</dbReference>
<dbReference type="EMBL" id="LT629758">
    <property type="protein sequence ID" value="SDS75917.1"/>
    <property type="molecule type" value="Genomic_DNA"/>
</dbReference>
<keyword evidence="10" id="KW-1185">Reference proteome</keyword>
<organism evidence="9 10">
    <name type="scientific">Actinoplanes derwentensis</name>
    <dbReference type="NCBI Taxonomy" id="113562"/>
    <lineage>
        <taxon>Bacteria</taxon>
        <taxon>Bacillati</taxon>
        <taxon>Actinomycetota</taxon>
        <taxon>Actinomycetes</taxon>
        <taxon>Micromonosporales</taxon>
        <taxon>Micromonosporaceae</taxon>
        <taxon>Actinoplanes</taxon>
    </lineage>
</organism>
<keyword evidence="3" id="KW-1003">Cell membrane</keyword>
<evidence type="ECO:0000256" key="7">
    <source>
        <dbReference type="SAM" id="Phobius"/>
    </source>
</evidence>
<dbReference type="OrthoDB" id="9775268at2"/>
<dbReference type="GO" id="GO:0022857">
    <property type="term" value="F:transmembrane transporter activity"/>
    <property type="evidence" value="ECO:0007669"/>
    <property type="project" value="InterPro"/>
</dbReference>
<sequence>MTNTWAPLRQPVFRALWLAVLAGNAGTWMQTVGAQWLVVHEADAATWVSLVQAATTLPVLLLALPAGTLADALDRRRMLLTVQLGLSTVAASLAALAFLGLVEPPLLLLFTFLLGAGQALTLPSWQAIIPEIVPREQLAGASALGAVNTNLARAAGPAVGGLIVAQFGPAAVFALNALSFAVFALALARWRRPAQPAAGRPERFGPALHDGTHFVRYSADVRRILGRVLLFVLPGSVIWSLLPLVARRELGMGASGYGILLTALGAGAVGGALLMPRLRTLLSPDRLILVTGVVYAAALLVIAMVPHVAAVIAVLAFAGLAWMMLVSRMNAAMQLVLPNWVRARALAIYQVVFAGSQAAGALVWGQVASAFGLRATFLAAASLMVTGLALVRVWPVRPHEDRDTDPAVFWPEPHLLTEPHLDQGPVLVQATYRVAPADAGAFTRAMLELRESRLRTGATRWGVFRDTADPEVFVEAYLVPTWEEHLRQHEGRLTGSDETAEQRVRALASGPPVIAHLLGADVRG</sequence>
<keyword evidence="5 7" id="KW-1133">Transmembrane helix</keyword>
<evidence type="ECO:0000256" key="2">
    <source>
        <dbReference type="ARBA" id="ARBA00022448"/>
    </source>
</evidence>
<feature type="domain" description="Major facilitator superfamily (MFS) profile" evidence="8">
    <location>
        <begin position="1"/>
        <end position="399"/>
    </location>
</feature>
<feature type="transmembrane region" description="Helical" evidence="7">
    <location>
        <begin position="170"/>
        <end position="190"/>
    </location>
</feature>
<evidence type="ECO:0000256" key="5">
    <source>
        <dbReference type="ARBA" id="ARBA00022989"/>
    </source>
</evidence>
<dbReference type="InterPro" id="IPR010290">
    <property type="entry name" value="TM_effector"/>
</dbReference>
<evidence type="ECO:0000313" key="9">
    <source>
        <dbReference type="EMBL" id="SDS75917.1"/>
    </source>
</evidence>
<feature type="transmembrane region" description="Helical" evidence="7">
    <location>
        <begin position="254"/>
        <end position="275"/>
    </location>
</feature>
<protein>
    <submittedName>
        <fullName evidence="9">Predicted arabinose efflux permease, MFS family</fullName>
    </submittedName>
</protein>
<dbReference type="PANTHER" id="PTHR23513:SF11">
    <property type="entry name" value="STAPHYLOFERRIN A TRANSPORTER"/>
    <property type="match status" value="1"/>
</dbReference>
<dbReference type="PANTHER" id="PTHR23513">
    <property type="entry name" value="INTEGRAL MEMBRANE EFFLUX PROTEIN-RELATED"/>
    <property type="match status" value="1"/>
</dbReference>
<feature type="transmembrane region" description="Helical" evidence="7">
    <location>
        <begin position="346"/>
        <end position="365"/>
    </location>
</feature>
<dbReference type="InterPro" id="IPR020846">
    <property type="entry name" value="MFS_dom"/>
</dbReference>
<feature type="transmembrane region" description="Helical" evidence="7">
    <location>
        <begin position="224"/>
        <end position="242"/>
    </location>
</feature>
<proteinExistence type="predicted"/>
<dbReference type="AlphaFoldDB" id="A0A1H1UTV7"/>
<name>A0A1H1UTV7_9ACTN</name>
<dbReference type="Proteomes" id="UP000198688">
    <property type="component" value="Chromosome I"/>
</dbReference>
<reference evidence="9 10" key="1">
    <citation type="submission" date="2016-10" db="EMBL/GenBank/DDBJ databases">
        <authorList>
            <person name="de Groot N.N."/>
        </authorList>
    </citation>
    <scope>NUCLEOTIDE SEQUENCE [LARGE SCALE GENOMIC DNA]</scope>
    <source>
        <strain evidence="9 10">DSM 43941</strain>
    </source>
</reference>
<evidence type="ECO:0000256" key="6">
    <source>
        <dbReference type="ARBA" id="ARBA00023136"/>
    </source>
</evidence>
<keyword evidence="6 7" id="KW-0472">Membrane</keyword>
<evidence type="ECO:0000256" key="1">
    <source>
        <dbReference type="ARBA" id="ARBA00004651"/>
    </source>
</evidence>
<dbReference type="Gene3D" id="1.20.1250.20">
    <property type="entry name" value="MFS general substrate transporter like domains"/>
    <property type="match status" value="1"/>
</dbReference>
<feature type="transmembrane region" description="Helical" evidence="7">
    <location>
        <begin position="371"/>
        <end position="394"/>
    </location>
</feature>
<dbReference type="GO" id="GO:0005886">
    <property type="term" value="C:plasma membrane"/>
    <property type="evidence" value="ECO:0007669"/>
    <property type="project" value="UniProtKB-SubCell"/>
</dbReference>
<feature type="transmembrane region" description="Helical" evidence="7">
    <location>
        <begin position="287"/>
        <end position="303"/>
    </location>
</feature>
<dbReference type="STRING" id="113562.SAMN04489716_1546"/>
<dbReference type="RefSeq" id="WP_092542897.1">
    <property type="nucleotide sequence ID" value="NZ_BOMJ01000067.1"/>
</dbReference>
<dbReference type="Pfam" id="PF05977">
    <property type="entry name" value="MFS_3"/>
    <property type="match status" value="1"/>
</dbReference>
<evidence type="ECO:0000259" key="8">
    <source>
        <dbReference type="PROSITE" id="PS50850"/>
    </source>
</evidence>
<evidence type="ECO:0000313" key="10">
    <source>
        <dbReference type="Proteomes" id="UP000198688"/>
    </source>
</evidence>
<dbReference type="PROSITE" id="PS50850">
    <property type="entry name" value="MFS"/>
    <property type="match status" value="1"/>
</dbReference>